<feature type="compositionally biased region" description="Basic and acidic residues" evidence="1">
    <location>
        <begin position="106"/>
        <end position="115"/>
    </location>
</feature>
<dbReference type="RefSeq" id="WP_345862389.1">
    <property type="nucleotide sequence ID" value="NZ_JBDIMF010000001.1"/>
</dbReference>
<name>A0ABU9XRK4_9SPHN</name>
<organism evidence="2 3">
    <name type="scientific">Sphingomonas qilianensis</name>
    <dbReference type="NCBI Taxonomy" id="1736690"/>
    <lineage>
        <taxon>Bacteria</taxon>
        <taxon>Pseudomonadati</taxon>
        <taxon>Pseudomonadota</taxon>
        <taxon>Alphaproteobacteria</taxon>
        <taxon>Sphingomonadales</taxon>
        <taxon>Sphingomonadaceae</taxon>
        <taxon>Sphingomonas</taxon>
    </lineage>
</organism>
<keyword evidence="3" id="KW-1185">Reference proteome</keyword>
<comment type="caution">
    <text evidence="2">The sequence shown here is derived from an EMBL/GenBank/DDBJ whole genome shotgun (WGS) entry which is preliminary data.</text>
</comment>
<protein>
    <submittedName>
        <fullName evidence="2">Uncharacterized protein</fullName>
    </submittedName>
</protein>
<gene>
    <name evidence="2" type="ORF">ABC969_01095</name>
</gene>
<evidence type="ECO:0000256" key="1">
    <source>
        <dbReference type="SAM" id="MobiDB-lite"/>
    </source>
</evidence>
<dbReference type="Proteomes" id="UP001404104">
    <property type="component" value="Unassembled WGS sequence"/>
</dbReference>
<reference evidence="2 3" key="1">
    <citation type="submission" date="2024-05" db="EMBL/GenBank/DDBJ databases">
        <authorList>
            <person name="Liu Q."/>
            <person name="Xin Y.-H."/>
        </authorList>
    </citation>
    <scope>NUCLEOTIDE SEQUENCE [LARGE SCALE GENOMIC DNA]</scope>
    <source>
        <strain evidence="2 3">CGMCC 1.15349</strain>
    </source>
</reference>
<dbReference type="EMBL" id="JBDIMF010000001">
    <property type="protein sequence ID" value="MEN2785014.1"/>
    <property type="molecule type" value="Genomic_DNA"/>
</dbReference>
<evidence type="ECO:0000313" key="3">
    <source>
        <dbReference type="Proteomes" id="UP001404104"/>
    </source>
</evidence>
<accession>A0ABU9XRK4</accession>
<evidence type="ECO:0000313" key="2">
    <source>
        <dbReference type="EMBL" id="MEN2785014.1"/>
    </source>
</evidence>
<proteinExistence type="predicted"/>
<sequence length="126" mass="14515">MARAAVEPLDGVPLRLYLDHRQVDFPDAIVVSQATIAFANGVKKLAFLLDPTLDFKIALRPSEQGSYWQNTYLRAKEEDEKRKRLYQLAAASMVWFVQPQMERIRDGQWKPDSVPRNRRGRPNCNG</sequence>
<feature type="region of interest" description="Disordered" evidence="1">
    <location>
        <begin position="106"/>
        <end position="126"/>
    </location>
</feature>
<feature type="compositionally biased region" description="Basic residues" evidence="1">
    <location>
        <begin position="116"/>
        <end position="126"/>
    </location>
</feature>